<dbReference type="AlphaFoldDB" id="S3BRL6"/>
<comment type="caution">
    <text evidence="1">The sequence shown here is derived from an EMBL/GenBank/DDBJ whole genome shotgun (WGS) entry which is preliminary data.</text>
</comment>
<dbReference type="HOGENOM" id="CLU_2541357_0_0_4"/>
<keyword evidence="2" id="KW-1185">Reference proteome</keyword>
<dbReference type="RefSeq" id="WP_016473706.1">
    <property type="nucleotide sequence ID" value="NZ_KE150480.1"/>
</dbReference>
<dbReference type="PROSITE" id="PS51257">
    <property type="entry name" value="PROKAR_LIPOPROTEIN"/>
    <property type="match status" value="1"/>
</dbReference>
<sequence length="83" mass="9108">MKDLLQLWTKSLLLTLTLTLIVFAVMLTGCAGHMKVVCEKPAPLPVTLSRQQLPDAKTFSEKASGLSKKVAAYFLETPQFTTP</sequence>
<dbReference type="Proteomes" id="UP000014400">
    <property type="component" value="Unassembled WGS sequence"/>
</dbReference>
<dbReference type="eggNOG" id="ENOG5030YKH">
    <property type="taxonomic scope" value="Bacteria"/>
</dbReference>
<protein>
    <submittedName>
        <fullName evidence="1">Uncharacterized protein</fullName>
    </submittedName>
</protein>
<evidence type="ECO:0000313" key="2">
    <source>
        <dbReference type="Proteomes" id="UP000014400"/>
    </source>
</evidence>
<dbReference type="STRING" id="1203554.HMPREF1476_00272"/>
<organism evidence="1 2">
    <name type="scientific">Sutterella wadsworthensis HGA0223</name>
    <dbReference type="NCBI Taxonomy" id="1203554"/>
    <lineage>
        <taxon>Bacteria</taxon>
        <taxon>Pseudomonadati</taxon>
        <taxon>Pseudomonadota</taxon>
        <taxon>Betaproteobacteria</taxon>
        <taxon>Burkholderiales</taxon>
        <taxon>Sutterellaceae</taxon>
        <taxon>Sutterella</taxon>
    </lineage>
</organism>
<dbReference type="PATRIC" id="fig|1203554.3.peg.250"/>
<accession>S3BRL6</accession>
<evidence type="ECO:0000313" key="1">
    <source>
        <dbReference type="EMBL" id="EPE02036.1"/>
    </source>
</evidence>
<gene>
    <name evidence="1" type="ORF">HMPREF1476_00272</name>
</gene>
<reference evidence="1 2" key="1">
    <citation type="submission" date="2013-04" db="EMBL/GenBank/DDBJ databases">
        <title>The Genome Sequence of Sutterella wadsworthensis HGA0223.</title>
        <authorList>
            <consortium name="The Broad Institute Genomics Platform"/>
            <person name="Earl A."/>
            <person name="Ward D."/>
            <person name="Feldgarden M."/>
            <person name="Gevers D."/>
            <person name="Schmidt T.M."/>
            <person name="Dover J."/>
            <person name="Dai D."/>
            <person name="Walker B."/>
            <person name="Young S."/>
            <person name="Zeng Q."/>
            <person name="Gargeya S."/>
            <person name="Fitzgerald M."/>
            <person name="Haas B."/>
            <person name="Abouelleil A."/>
            <person name="Allen A.W."/>
            <person name="Alvarado L."/>
            <person name="Arachchi H.M."/>
            <person name="Berlin A.M."/>
            <person name="Chapman S.B."/>
            <person name="Gainer-Dewar J."/>
            <person name="Goldberg J."/>
            <person name="Griggs A."/>
            <person name="Gujja S."/>
            <person name="Hansen M."/>
            <person name="Howarth C."/>
            <person name="Imamovic A."/>
            <person name="Ireland A."/>
            <person name="Larimer J."/>
            <person name="McCowan C."/>
            <person name="Murphy C."/>
            <person name="Pearson M."/>
            <person name="Poon T.W."/>
            <person name="Priest M."/>
            <person name="Roberts A."/>
            <person name="Saif S."/>
            <person name="Shea T."/>
            <person name="Sisk P."/>
            <person name="Sykes S."/>
            <person name="Wortman J."/>
            <person name="Nusbaum C."/>
            <person name="Birren B."/>
        </authorList>
    </citation>
    <scope>NUCLEOTIDE SEQUENCE [LARGE SCALE GENOMIC DNA]</scope>
    <source>
        <strain evidence="1 2">HGA0223</strain>
    </source>
</reference>
<proteinExistence type="predicted"/>
<name>S3BRL6_9BURK</name>
<dbReference type="EMBL" id="ATCF01000004">
    <property type="protein sequence ID" value="EPE02036.1"/>
    <property type="molecule type" value="Genomic_DNA"/>
</dbReference>